<dbReference type="SUPFAM" id="SSF48498">
    <property type="entry name" value="Tetracyclin repressor-like, C-terminal domain"/>
    <property type="match status" value="1"/>
</dbReference>
<sequence>MWPKTASGCAEVTRAGVGIRRAFSNRLREMIDFLSEDVNGPSKREAIAVVSEIVGALLLARAVDQPEFSSEKMSVAREYVLGSEPQVPGFAKAPRKVSARTKRPGAVKRPFARDR</sequence>
<dbReference type="AlphaFoldDB" id="A0A4Y9LBR3"/>
<evidence type="ECO:0000313" key="2">
    <source>
        <dbReference type="EMBL" id="TFV41030.1"/>
    </source>
</evidence>
<dbReference type="Gene3D" id="1.10.357.10">
    <property type="entry name" value="Tetracycline Repressor, domain 2"/>
    <property type="match status" value="1"/>
</dbReference>
<organism evidence="2 3">
    <name type="scientific">Bradyrhizobium frederickii</name>
    <dbReference type="NCBI Taxonomy" id="2560054"/>
    <lineage>
        <taxon>Bacteria</taxon>
        <taxon>Pseudomonadati</taxon>
        <taxon>Pseudomonadota</taxon>
        <taxon>Alphaproteobacteria</taxon>
        <taxon>Hyphomicrobiales</taxon>
        <taxon>Nitrobacteraceae</taxon>
        <taxon>Bradyrhizobium</taxon>
    </lineage>
</organism>
<dbReference type="InterPro" id="IPR036271">
    <property type="entry name" value="Tet_transcr_reg_TetR-rel_C_sf"/>
</dbReference>
<proteinExistence type="predicted"/>
<comment type="caution">
    <text evidence="2">The sequence shown here is derived from an EMBL/GenBank/DDBJ whole genome shotgun (WGS) entry which is preliminary data.</text>
</comment>
<evidence type="ECO:0000313" key="3">
    <source>
        <dbReference type="Proteomes" id="UP000298225"/>
    </source>
</evidence>
<reference evidence="2 3" key="1">
    <citation type="submission" date="2019-03" db="EMBL/GenBank/DDBJ databases">
        <title>Bradyrhizobium strains diversity isolated from Chamaecrista fasciculata.</title>
        <authorList>
            <person name="Urquiaga M.C.O."/>
            <person name="Hungria M."/>
            <person name="Delamuta J.R.M."/>
        </authorList>
    </citation>
    <scope>NUCLEOTIDE SEQUENCE [LARGE SCALE GENOMIC DNA]</scope>
    <source>
        <strain evidence="2 3">CNPSo 3424</strain>
    </source>
</reference>
<dbReference type="EMBL" id="SPQU01000003">
    <property type="protein sequence ID" value="TFV41030.1"/>
    <property type="molecule type" value="Genomic_DNA"/>
</dbReference>
<feature type="compositionally biased region" description="Basic residues" evidence="1">
    <location>
        <begin position="93"/>
        <end position="106"/>
    </location>
</feature>
<accession>A0A4Y9LBR3</accession>
<gene>
    <name evidence="2" type="ORF">E4K66_09405</name>
</gene>
<protein>
    <submittedName>
        <fullName evidence="2">Uncharacterized protein</fullName>
    </submittedName>
</protein>
<name>A0A4Y9LBR3_9BRAD</name>
<feature type="region of interest" description="Disordered" evidence="1">
    <location>
        <begin position="90"/>
        <end position="115"/>
    </location>
</feature>
<dbReference type="RefSeq" id="WP_135168773.1">
    <property type="nucleotide sequence ID" value="NZ_SPQU01000003.1"/>
</dbReference>
<keyword evidence="3" id="KW-1185">Reference proteome</keyword>
<evidence type="ECO:0000256" key="1">
    <source>
        <dbReference type="SAM" id="MobiDB-lite"/>
    </source>
</evidence>
<dbReference type="Proteomes" id="UP000298225">
    <property type="component" value="Unassembled WGS sequence"/>
</dbReference>